<evidence type="ECO:0000256" key="6">
    <source>
        <dbReference type="SAM" id="Phobius"/>
    </source>
</evidence>
<organism evidence="7 8">
    <name type="scientific">Stutzerimonas nosocomialis</name>
    <dbReference type="NCBI Taxonomy" id="1056496"/>
    <lineage>
        <taxon>Bacteria</taxon>
        <taxon>Pseudomonadati</taxon>
        <taxon>Pseudomonadota</taxon>
        <taxon>Gammaproteobacteria</taxon>
        <taxon>Pseudomonadales</taxon>
        <taxon>Pseudomonadaceae</taxon>
        <taxon>Stutzerimonas</taxon>
    </lineage>
</organism>
<evidence type="ECO:0000256" key="3">
    <source>
        <dbReference type="ARBA" id="ARBA00022692"/>
    </source>
</evidence>
<dbReference type="RefSeq" id="WP_138412290.1">
    <property type="nucleotide sequence ID" value="NZ_QLAG01000022.1"/>
</dbReference>
<dbReference type="PANTHER" id="PTHR43124:SF3">
    <property type="entry name" value="CHLORAMPHENICOL EFFLUX PUMP RV0191"/>
    <property type="match status" value="1"/>
</dbReference>
<dbReference type="EMBL" id="QLAG01000022">
    <property type="protein sequence ID" value="TLX62406.1"/>
    <property type="molecule type" value="Genomic_DNA"/>
</dbReference>
<gene>
    <name evidence="7" type="ORF">DN820_16450</name>
</gene>
<proteinExistence type="predicted"/>
<dbReference type="InterPro" id="IPR050189">
    <property type="entry name" value="MFS_Efflux_Transporters"/>
</dbReference>
<dbReference type="InterPro" id="IPR011701">
    <property type="entry name" value="MFS"/>
</dbReference>
<dbReference type="AlphaFoldDB" id="A0A5R9QBA6"/>
<feature type="transmembrane region" description="Helical" evidence="6">
    <location>
        <begin position="41"/>
        <end position="59"/>
    </location>
</feature>
<keyword evidence="8" id="KW-1185">Reference proteome</keyword>
<dbReference type="Gene3D" id="1.20.1250.20">
    <property type="entry name" value="MFS general substrate transporter like domains"/>
    <property type="match status" value="1"/>
</dbReference>
<feature type="transmembrane region" description="Helical" evidence="6">
    <location>
        <begin position="278"/>
        <end position="295"/>
    </location>
</feature>
<feature type="transmembrane region" description="Helical" evidence="6">
    <location>
        <begin position="210"/>
        <end position="227"/>
    </location>
</feature>
<keyword evidence="5 6" id="KW-0472">Membrane</keyword>
<reference evidence="7 8" key="1">
    <citation type="journal article" date="2017" name="Eur. J. Clin. Microbiol. Infect. Dis.">
        <title>Uncommonly isolated clinical Pseudomonas: identification and phylogenetic assignation.</title>
        <authorList>
            <person name="Mulet M."/>
            <person name="Gomila M."/>
            <person name="Ramirez A."/>
            <person name="Cardew S."/>
            <person name="Moore E.R."/>
            <person name="Lalucat J."/>
            <person name="Garcia-Valdes E."/>
        </authorList>
    </citation>
    <scope>NUCLEOTIDE SEQUENCE [LARGE SCALE GENOMIC DNA]</scope>
    <source>
        <strain evidence="7 8">SD129</strain>
    </source>
</reference>
<keyword evidence="3 6" id="KW-0812">Transmembrane</keyword>
<name>A0A5R9QBA6_9GAMM</name>
<dbReference type="Pfam" id="PF07690">
    <property type="entry name" value="MFS_1"/>
    <property type="match status" value="1"/>
</dbReference>
<feature type="transmembrane region" description="Helical" evidence="6">
    <location>
        <begin position="95"/>
        <end position="116"/>
    </location>
</feature>
<evidence type="ECO:0000256" key="2">
    <source>
        <dbReference type="ARBA" id="ARBA00022475"/>
    </source>
</evidence>
<keyword evidence="4 6" id="KW-1133">Transmembrane helix</keyword>
<protein>
    <submittedName>
        <fullName evidence="7">MFS transporter</fullName>
    </submittedName>
</protein>
<dbReference type="SUPFAM" id="SSF103473">
    <property type="entry name" value="MFS general substrate transporter"/>
    <property type="match status" value="1"/>
</dbReference>
<dbReference type="GO" id="GO:0022857">
    <property type="term" value="F:transmembrane transporter activity"/>
    <property type="evidence" value="ECO:0007669"/>
    <property type="project" value="InterPro"/>
</dbReference>
<feature type="transmembrane region" description="Helical" evidence="6">
    <location>
        <begin position="71"/>
        <end position="89"/>
    </location>
</feature>
<evidence type="ECO:0000313" key="8">
    <source>
        <dbReference type="Proteomes" id="UP000306753"/>
    </source>
</evidence>
<dbReference type="GO" id="GO:0005886">
    <property type="term" value="C:plasma membrane"/>
    <property type="evidence" value="ECO:0007669"/>
    <property type="project" value="UniProtKB-SubCell"/>
</dbReference>
<evidence type="ECO:0000256" key="1">
    <source>
        <dbReference type="ARBA" id="ARBA00004651"/>
    </source>
</evidence>
<evidence type="ECO:0000256" key="5">
    <source>
        <dbReference type="ARBA" id="ARBA00023136"/>
    </source>
</evidence>
<sequence length="396" mass="43173">MNLRFCLIAMTALAVVTDNLIIPFYPQYFAERFGNPPASHVGLYLAAISLTVMTAFPFWARLAKRVHPVRILVSAQFIAGSLTAACTFIDSLPLFWVVSLVMIVFKGSYLLMYPYVMSLQQQESHTQTIGTLSVVVHFGAILGAAVGGLILQVMNIGDVFLIMAAGDFIQMAICMHLLRRGLPEAGAPSEQAAETPAPEAAEGRGRNLVAIYKLCVVMLLFYCVGYITRPFFAVYWQEVARWNSELMAGFVYSLPGAIAVLALWWSRRAASKGSTRDGILAGLLLGAAATFLQGFENQWLILLGRVLFGWALYQVTVRLDALLFELSTPENYAVDFSKVNIFQCLGNMGAAYGAGLLVSHYGTAMPFWVGAAGLVLTALLFPWLVRAPACARTAQA</sequence>
<dbReference type="InterPro" id="IPR036259">
    <property type="entry name" value="MFS_trans_sf"/>
</dbReference>
<feature type="transmembrane region" description="Helical" evidence="6">
    <location>
        <begin position="367"/>
        <end position="385"/>
    </location>
</feature>
<dbReference type="PANTHER" id="PTHR43124">
    <property type="entry name" value="PURINE EFFLUX PUMP PBUE"/>
    <property type="match status" value="1"/>
</dbReference>
<comment type="caution">
    <text evidence="7">The sequence shown here is derived from an EMBL/GenBank/DDBJ whole genome shotgun (WGS) entry which is preliminary data.</text>
</comment>
<feature type="transmembrane region" description="Helical" evidence="6">
    <location>
        <begin position="247"/>
        <end position="266"/>
    </location>
</feature>
<feature type="transmembrane region" description="Helical" evidence="6">
    <location>
        <begin position="159"/>
        <end position="178"/>
    </location>
</feature>
<evidence type="ECO:0000256" key="4">
    <source>
        <dbReference type="ARBA" id="ARBA00022989"/>
    </source>
</evidence>
<comment type="subcellular location">
    <subcellularLocation>
        <location evidence="1">Cell membrane</location>
        <topology evidence="1">Multi-pass membrane protein</topology>
    </subcellularLocation>
</comment>
<feature type="transmembrane region" description="Helical" evidence="6">
    <location>
        <begin position="128"/>
        <end position="153"/>
    </location>
</feature>
<accession>A0A5R9QBA6</accession>
<keyword evidence="2" id="KW-1003">Cell membrane</keyword>
<evidence type="ECO:0000313" key="7">
    <source>
        <dbReference type="EMBL" id="TLX62406.1"/>
    </source>
</evidence>
<dbReference type="Proteomes" id="UP000306753">
    <property type="component" value="Unassembled WGS sequence"/>
</dbReference>